<dbReference type="AlphaFoldDB" id="A0A7J6V3J3"/>
<sequence>MAFTASMNIYNGFAIWLVEQTHHPEFNSSALIKEIHYIAIYRKLPCYCSCDRGSFVEKYLENGLMV</sequence>
<evidence type="ECO:0000313" key="1">
    <source>
        <dbReference type="EMBL" id="KAF5178820.1"/>
    </source>
</evidence>
<keyword evidence="2" id="KW-1185">Reference proteome</keyword>
<name>A0A7J6V3J3_THATH</name>
<accession>A0A7J6V3J3</accession>
<dbReference type="EMBL" id="JABWDY010039553">
    <property type="protein sequence ID" value="KAF5178820.1"/>
    <property type="molecule type" value="Genomic_DNA"/>
</dbReference>
<reference evidence="1 2" key="1">
    <citation type="submission" date="2020-06" db="EMBL/GenBank/DDBJ databases">
        <title>Transcriptomic and genomic resources for Thalictrum thalictroides and T. hernandezii: Facilitating candidate gene discovery in an emerging model plant lineage.</title>
        <authorList>
            <person name="Arias T."/>
            <person name="Riano-Pachon D.M."/>
            <person name="Di Stilio V.S."/>
        </authorList>
    </citation>
    <scope>NUCLEOTIDE SEQUENCE [LARGE SCALE GENOMIC DNA]</scope>
    <source>
        <strain evidence="2">cv. WT478/WT964</strain>
        <tissue evidence="1">Leaves</tissue>
    </source>
</reference>
<comment type="caution">
    <text evidence="1">The sequence shown here is derived from an EMBL/GenBank/DDBJ whole genome shotgun (WGS) entry which is preliminary data.</text>
</comment>
<evidence type="ECO:0000313" key="2">
    <source>
        <dbReference type="Proteomes" id="UP000554482"/>
    </source>
</evidence>
<protein>
    <submittedName>
        <fullName evidence="1">Uncharacterized protein</fullName>
    </submittedName>
</protein>
<dbReference type="Proteomes" id="UP000554482">
    <property type="component" value="Unassembled WGS sequence"/>
</dbReference>
<proteinExistence type="predicted"/>
<gene>
    <name evidence="1" type="ORF">FRX31_031594</name>
</gene>
<organism evidence="1 2">
    <name type="scientific">Thalictrum thalictroides</name>
    <name type="common">Rue-anemone</name>
    <name type="synonym">Anemone thalictroides</name>
    <dbReference type="NCBI Taxonomy" id="46969"/>
    <lineage>
        <taxon>Eukaryota</taxon>
        <taxon>Viridiplantae</taxon>
        <taxon>Streptophyta</taxon>
        <taxon>Embryophyta</taxon>
        <taxon>Tracheophyta</taxon>
        <taxon>Spermatophyta</taxon>
        <taxon>Magnoliopsida</taxon>
        <taxon>Ranunculales</taxon>
        <taxon>Ranunculaceae</taxon>
        <taxon>Thalictroideae</taxon>
        <taxon>Thalictrum</taxon>
    </lineage>
</organism>